<accession>A0A8B3S3N5</accession>
<protein>
    <recommendedName>
        <fullName evidence="3">Periplasmic copper-binding protein NosD beta helix domain-containing protein</fullName>
    </recommendedName>
</protein>
<dbReference type="InterPro" id="IPR022441">
    <property type="entry name" value="Para_beta_helix_rpt-2"/>
</dbReference>
<name>A0A8B3S3N5_9EURY</name>
<proteinExistence type="predicted"/>
<comment type="caution">
    <text evidence="1">The sequence shown here is derived from an EMBL/GenBank/DDBJ whole genome shotgun (WGS) entry which is preliminary data.</text>
</comment>
<dbReference type="NCBIfam" id="TIGR03804">
    <property type="entry name" value="para_beta_helix"/>
    <property type="match status" value="1"/>
</dbReference>
<dbReference type="SUPFAM" id="SSF51126">
    <property type="entry name" value="Pectin lyase-like"/>
    <property type="match status" value="1"/>
</dbReference>
<dbReference type="InterPro" id="IPR011050">
    <property type="entry name" value="Pectin_lyase_fold/virulence"/>
</dbReference>
<evidence type="ECO:0008006" key="3">
    <source>
        <dbReference type="Google" id="ProtNLM"/>
    </source>
</evidence>
<evidence type="ECO:0000313" key="1">
    <source>
        <dbReference type="EMBL" id="RZB32884.1"/>
    </source>
</evidence>
<evidence type="ECO:0000313" key="2">
    <source>
        <dbReference type="Proteomes" id="UP000291831"/>
    </source>
</evidence>
<dbReference type="EMBL" id="RPGO01000004">
    <property type="protein sequence ID" value="RZB32884.1"/>
    <property type="molecule type" value="Genomic_DNA"/>
</dbReference>
<organism evidence="1 2">
    <name type="scientific">Candidatus Argoarchaeum ethanivorans</name>
    <dbReference type="NCBI Taxonomy" id="2608793"/>
    <lineage>
        <taxon>Archaea</taxon>
        <taxon>Methanobacteriati</taxon>
        <taxon>Methanobacteriota</taxon>
        <taxon>Stenosarchaea group</taxon>
        <taxon>Methanomicrobia</taxon>
        <taxon>Methanosarcinales</taxon>
        <taxon>Methanosarcinales incertae sedis</taxon>
        <taxon>GOM Arc I cluster</taxon>
        <taxon>Candidatus Argoarchaeum</taxon>
    </lineage>
</organism>
<gene>
    <name evidence="1" type="ORF">AEth_00230</name>
</gene>
<dbReference type="InterPro" id="IPR012334">
    <property type="entry name" value="Pectin_lyas_fold"/>
</dbReference>
<sequence>MKSKRNISWKISVFALLFAVLAVISIGCASADTIYVPEEGNQTIQQAVNNASEGEIIIVRDGTYNENVDVSKSHLTIRSENGSANCIVSASNLNDDVFKVTKDYVNISGFTVENTTGDWKAGIYLHTVEHCNISYNTANSNNYWGIYLV</sequence>
<dbReference type="PROSITE" id="PS51257">
    <property type="entry name" value="PROKAR_LIPOPROTEIN"/>
    <property type="match status" value="1"/>
</dbReference>
<reference evidence="2" key="1">
    <citation type="submission" date="2019-01" db="EMBL/GenBank/DDBJ databases">
        <title>Anaerobic oxidation of ethane by archaea from a marine hydrocarbon seep.</title>
        <authorList>
            <person name="Musat F."/>
        </authorList>
    </citation>
    <scope>NUCLEOTIDE SEQUENCE [LARGE SCALE GENOMIC DNA]</scope>
</reference>
<dbReference type="Proteomes" id="UP000291831">
    <property type="component" value="Unassembled WGS sequence"/>
</dbReference>
<dbReference type="Gene3D" id="2.160.20.10">
    <property type="entry name" value="Single-stranded right-handed beta-helix, Pectin lyase-like"/>
    <property type="match status" value="1"/>
</dbReference>
<dbReference type="AlphaFoldDB" id="A0A8B3S3N5"/>